<proteinExistence type="predicted"/>
<dbReference type="GeneID" id="87871154"/>
<dbReference type="EMBL" id="JAULSX010000007">
    <property type="protein sequence ID" value="KAK3487587.1"/>
    <property type="molecule type" value="Genomic_DNA"/>
</dbReference>
<accession>A0AAJ0I237</accession>
<evidence type="ECO:0000313" key="2">
    <source>
        <dbReference type="Proteomes" id="UP001285908"/>
    </source>
</evidence>
<keyword evidence="2" id="KW-1185">Reference proteome</keyword>
<name>A0AAJ0I237_9PEZI</name>
<reference evidence="1 2" key="1">
    <citation type="journal article" date="2023" name="Mol. Phylogenet. Evol.">
        <title>Genome-scale phylogeny and comparative genomics of the fungal order Sordariales.</title>
        <authorList>
            <person name="Hensen N."/>
            <person name="Bonometti L."/>
            <person name="Westerberg I."/>
            <person name="Brannstrom I.O."/>
            <person name="Guillou S."/>
            <person name="Cros-Aarteil S."/>
            <person name="Calhoun S."/>
            <person name="Haridas S."/>
            <person name="Kuo A."/>
            <person name="Mondo S."/>
            <person name="Pangilinan J."/>
            <person name="Riley R."/>
            <person name="LaButti K."/>
            <person name="Andreopoulos B."/>
            <person name="Lipzen A."/>
            <person name="Chen C."/>
            <person name="Yan M."/>
            <person name="Daum C."/>
            <person name="Ng V."/>
            <person name="Clum A."/>
            <person name="Steindorff A."/>
            <person name="Ohm R.A."/>
            <person name="Martin F."/>
            <person name="Silar P."/>
            <person name="Natvig D.O."/>
            <person name="Lalanne C."/>
            <person name="Gautier V."/>
            <person name="Ament-Velasquez S.L."/>
            <person name="Kruys A."/>
            <person name="Hutchinson M.I."/>
            <person name="Powell A.J."/>
            <person name="Barry K."/>
            <person name="Miller A.N."/>
            <person name="Grigoriev I.V."/>
            <person name="Debuchy R."/>
            <person name="Gladieux P."/>
            <person name="Hiltunen Thoren M."/>
            <person name="Johannesson H."/>
        </authorList>
    </citation>
    <scope>NUCLEOTIDE SEQUENCE [LARGE SCALE GENOMIC DNA]</scope>
    <source>
        <strain evidence="1 2">FGSC 10403</strain>
    </source>
</reference>
<comment type="caution">
    <text evidence="1">The sequence shown here is derived from an EMBL/GenBank/DDBJ whole genome shotgun (WGS) entry which is preliminary data.</text>
</comment>
<organism evidence="1 2">
    <name type="scientific">Neurospora hispaniola</name>
    <dbReference type="NCBI Taxonomy" id="588809"/>
    <lineage>
        <taxon>Eukaryota</taxon>
        <taxon>Fungi</taxon>
        <taxon>Dikarya</taxon>
        <taxon>Ascomycota</taxon>
        <taxon>Pezizomycotina</taxon>
        <taxon>Sordariomycetes</taxon>
        <taxon>Sordariomycetidae</taxon>
        <taxon>Sordariales</taxon>
        <taxon>Sordariaceae</taxon>
        <taxon>Neurospora</taxon>
    </lineage>
</organism>
<evidence type="ECO:0000313" key="1">
    <source>
        <dbReference type="EMBL" id="KAK3487587.1"/>
    </source>
</evidence>
<dbReference type="AlphaFoldDB" id="A0AAJ0I237"/>
<sequence length="109" mass="12324">MSVLLGNSQSAMFILAFQVSLCLLGTLVDCNWRFRCQFQSAVYGSLYAQLTFHKRNVSLGVISWGRVLHFYVLFQKEFARSGLWAGGLTSVTMVVRNDIDFATPNYVNM</sequence>
<dbReference type="Proteomes" id="UP001285908">
    <property type="component" value="Unassembled WGS sequence"/>
</dbReference>
<dbReference type="RefSeq" id="XP_062689714.1">
    <property type="nucleotide sequence ID" value="XM_062833532.1"/>
</dbReference>
<protein>
    <submittedName>
        <fullName evidence="1">Uncharacterized protein</fullName>
    </submittedName>
</protein>
<gene>
    <name evidence="1" type="ORF">B0T23DRAFT_209851</name>
</gene>